<feature type="site" description="Interaction with phosphoserine on interacting protein" evidence="2">
    <location>
        <position position="158"/>
    </location>
</feature>
<dbReference type="PANTHER" id="PTHR18860">
    <property type="entry name" value="14-3-3 PROTEIN"/>
    <property type="match status" value="1"/>
</dbReference>
<protein>
    <recommendedName>
        <fullName evidence="3">14-3-3 domain-containing protein</fullName>
    </recommendedName>
</protein>
<evidence type="ECO:0000256" key="1">
    <source>
        <dbReference type="ARBA" id="ARBA00006141"/>
    </source>
</evidence>
<evidence type="ECO:0000313" key="4">
    <source>
        <dbReference type="EMBL" id="AGG11567.1"/>
    </source>
</evidence>
<dbReference type="Gene3D" id="1.20.190.20">
    <property type="entry name" value="14-3-3 domain"/>
    <property type="match status" value="1"/>
</dbReference>
<sequence>MGDALKWHNGAIIDELVPKKSTRANFQLPLVAKDLIFMAKLTEEAERYDEMVLCMRKVVKLTSELDTEERNLLSVAYKNVIGSRRNAWRIISSIEARELSKDKSENRALITSLRKEFESELAAICEDLLSLLDTYLIPAAQGGETKVFYLKMKGDYHRYYAEITPGDDQKRAALDAYDKASQVANESLAPTSPIRLGLALNFSVFYYEIMKEHDKGFHLARQAYDEAVTELETLDDEAYRESNLIVRLLRDNLNLWNDEQANPQQRKKE</sequence>
<evidence type="ECO:0000259" key="3">
    <source>
        <dbReference type="SMART" id="SM00101"/>
    </source>
</evidence>
<dbReference type="EMBL" id="KC534798">
    <property type="protein sequence ID" value="AGG11567.1"/>
    <property type="molecule type" value="Genomic_DNA"/>
</dbReference>
<organism evidence="4">
    <name type="scientific">Paratrypanosoma confusum</name>
    <dbReference type="NCBI Taxonomy" id="1470209"/>
    <lineage>
        <taxon>Eukaryota</taxon>
        <taxon>Discoba</taxon>
        <taxon>Euglenozoa</taxon>
        <taxon>Kinetoplastea</taxon>
        <taxon>Metakinetoplastina</taxon>
        <taxon>Trypanosomatida</taxon>
        <taxon>Trypanosomatidae</taxon>
        <taxon>Paratrypanosoma</taxon>
    </lineage>
</organism>
<dbReference type="InterPro" id="IPR000308">
    <property type="entry name" value="14-3-3"/>
</dbReference>
<proteinExistence type="inferred from homology"/>
<dbReference type="InterPro" id="IPR023409">
    <property type="entry name" value="14-3-3_CS"/>
</dbReference>
<dbReference type="PRINTS" id="PR00305">
    <property type="entry name" value="1433ZETA"/>
</dbReference>
<dbReference type="PROSITE" id="PS00796">
    <property type="entry name" value="1433_1"/>
    <property type="match status" value="1"/>
</dbReference>
<dbReference type="AlphaFoldDB" id="U3LNZ7"/>
<name>U3LNZ7_9TRYP</name>
<evidence type="ECO:0000256" key="2">
    <source>
        <dbReference type="PIRSR" id="PIRSR000868-1"/>
    </source>
</evidence>
<feature type="site" description="Interaction with phosphoserine on interacting protein" evidence="2">
    <location>
        <position position="85"/>
    </location>
</feature>
<reference evidence="4" key="1">
    <citation type="journal article" date="2013" name="Curr. Biol.">
        <title>Paratrypanosoma is a novel early-branching trypanosomatid.</title>
        <authorList>
            <person name="Flegontov P."/>
            <person name="Votypka J."/>
            <person name="Skalicky T."/>
            <person name="Logacheva M.D."/>
            <person name="Penin A.A."/>
            <person name="Tanifuji G."/>
            <person name="Onodera N.T."/>
            <person name="Kondrashov A.S."/>
            <person name="Volf P."/>
            <person name="Archibald J.M."/>
            <person name="Lukes J."/>
        </authorList>
    </citation>
    <scope>NUCLEOTIDE SEQUENCE</scope>
    <source>
        <strain evidence="4">CUL13</strain>
    </source>
</reference>
<dbReference type="InterPro" id="IPR023410">
    <property type="entry name" value="14-3-3_domain"/>
</dbReference>
<dbReference type="VEuPathDB" id="TriTrypDB:PCON_0041460"/>
<dbReference type="CDD" id="cd08774">
    <property type="entry name" value="14-3-3"/>
    <property type="match status" value="1"/>
</dbReference>
<dbReference type="Pfam" id="PF00244">
    <property type="entry name" value="14-3-3"/>
    <property type="match status" value="1"/>
</dbReference>
<dbReference type="PIRSF" id="PIRSF000868">
    <property type="entry name" value="14-3-3"/>
    <property type="match status" value="1"/>
</dbReference>
<dbReference type="InterPro" id="IPR036815">
    <property type="entry name" value="14-3-3_dom_sf"/>
</dbReference>
<dbReference type="SMART" id="SM00101">
    <property type="entry name" value="14_3_3"/>
    <property type="match status" value="1"/>
</dbReference>
<dbReference type="FunFam" id="1.20.190.20:FF:000001">
    <property type="entry name" value="14-3-3 gamma 1"/>
    <property type="match status" value="1"/>
</dbReference>
<comment type="similarity">
    <text evidence="1">Belongs to the 14-3-3 family.</text>
</comment>
<accession>U3LNZ7</accession>
<dbReference type="SUPFAM" id="SSF48445">
    <property type="entry name" value="14-3-3 protein"/>
    <property type="match status" value="1"/>
</dbReference>
<feature type="non-terminal residue" evidence="4">
    <location>
        <position position="269"/>
    </location>
</feature>
<feature type="domain" description="14-3-3" evidence="3">
    <location>
        <begin position="32"/>
        <end position="269"/>
    </location>
</feature>